<reference evidence="3" key="1">
    <citation type="journal article" date="2011" name="Nature">
        <title>Genome sequence and analysis of the tuber crop potato.</title>
        <authorList>
            <consortium name="The Potato Genome Sequencing Consortium"/>
        </authorList>
    </citation>
    <scope>NUCLEOTIDE SEQUENCE [LARGE SCALE GENOMIC DNA]</scope>
    <source>
        <strain evidence="3">cv. DM1-3 516 R44</strain>
    </source>
</reference>
<evidence type="ECO:0000313" key="2">
    <source>
        <dbReference type="EnsemblPlants" id="PGSC0003DMT400091812"/>
    </source>
</evidence>
<dbReference type="AlphaFoldDB" id="M1DNG4"/>
<feature type="compositionally biased region" description="Basic residues" evidence="1">
    <location>
        <begin position="138"/>
        <end position="147"/>
    </location>
</feature>
<dbReference type="Proteomes" id="UP000011115">
    <property type="component" value="Unassembled WGS sequence"/>
</dbReference>
<dbReference type="Gramene" id="PGSC0003DMT400091812">
    <property type="protein sequence ID" value="PGSC0003DMT400091812"/>
    <property type="gene ID" value="PGSC0003DMG400041383"/>
</dbReference>
<sequence length="206" mass="22182">MGVKCTTSNEREAMKCFRKNITIIATLIVPENTQKILDQRKDLQTVVGTTVHGSDPRFQASDANQRLTRPTVLSIQITRRSVPDSYLAASVLGVTRDPRSRVYAKGIASGPDNLCLITKTARGGDTHGGKEIAPPNLPKRRPSPRATRRLVKATMGRGRGRGPSLDIGGNMVASLEIGPIPRRAPQLVVGTTARGALRGDEVPLES</sequence>
<evidence type="ECO:0000256" key="1">
    <source>
        <dbReference type="SAM" id="MobiDB-lite"/>
    </source>
</evidence>
<dbReference type="PaxDb" id="4113-PGSC0003DMT400091812"/>
<reference evidence="2" key="2">
    <citation type="submission" date="2015-06" db="UniProtKB">
        <authorList>
            <consortium name="EnsemblPlants"/>
        </authorList>
    </citation>
    <scope>IDENTIFICATION</scope>
    <source>
        <strain evidence="2">DM1-3 516 R44</strain>
    </source>
</reference>
<dbReference type="EnsemblPlants" id="PGSC0003DMT400091812">
    <property type="protein sequence ID" value="PGSC0003DMT400091812"/>
    <property type="gene ID" value="PGSC0003DMG400041383"/>
</dbReference>
<dbReference type="HOGENOM" id="CLU_1333925_0_0_1"/>
<feature type="region of interest" description="Disordered" evidence="1">
    <location>
        <begin position="121"/>
        <end position="147"/>
    </location>
</feature>
<organism evidence="2 3">
    <name type="scientific">Solanum tuberosum</name>
    <name type="common">Potato</name>
    <dbReference type="NCBI Taxonomy" id="4113"/>
    <lineage>
        <taxon>Eukaryota</taxon>
        <taxon>Viridiplantae</taxon>
        <taxon>Streptophyta</taxon>
        <taxon>Embryophyta</taxon>
        <taxon>Tracheophyta</taxon>
        <taxon>Spermatophyta</taxon>
        <taxon>Magnoliopsida</taxon>
        <taxon>eudicotyledons</taxon>
        <taxon>Gunneridae</taxon>
        <taxon>Pentapetalae</taxon>
        <taxon>asterids</taxon>
        <taxon>lamiids</taxon>
        <taxon>Solanales</taxon>
        <taxon>Solanaceae</taxon>
        <taxon>Solanoideae</taxon>
        <taxon>Solaneae</taxon>
        <taxon>Solanum</taxon>
    </lineage>
</organism>
<accession>M1DNG4</accession>
<evidence type="ECO:0000313" key="3">
    <source>
        <dbReference type="Proteomes" id="UP000011115"/>
    </source>
</evidence>
<proteinExistence type="predicted"/>
<protein>
    <submittedName>
        <fullName evidence="2">Uncharacterized protein</fullName>
    </submittedName>
</protein>
<keyword evidence="3" id="KW-1185">Reference proteome</keyword>
<dbReference type="InParanoid" id="M1DNG4"/>
<name>M1DNG4_SOLTU</name>